<reference evidence="2" key="1">
    <citation type="submission" date="2011-07" db="EMBL/GenBank/DDBJ databases">
        <title>The complete genome of Cyclobacterium marinum DSM 745.</title>
        <authorList>
            <person name="Lucas S."/>
            <person name="Han J."/>
            <person name="Lapidus A."/>
            <person name="Bruce D."/>
            <person name="Goodwin L."/>
            <person name="Pitluck S."/>
            <person name="Peters L."/>
            <person name="Kyrpides N."/>
            <person name="Mavromatis K."/>
            <person name="Ivanova N."/>
            <person name="Ovchinnikova G."/>
            <person name="Chertkov O."/>
            <person name="Detter J.C."/>
            <person name="Tapia R."/>
            <person name="Han C."/>
            <person name="Land M."/>
            <person name="Hauser L."/>
            <person name="Markowitz V."/>
            <person name="Cheng J.-F."/>
            <person name="Hugenholtz P."/>
            <person name="Woyke T."/>
            <person name="Wu D."/>
            <person name="Tindall B."/>
            <person name="Schuetze A."/>
            <person name="Brambilla E."/>
            <person name="Klenk H.-P."/>
            <person name="Eisen J.A."/>
        </authorList>
    </citation>
    <scope>NUCLEOTIDE SEQUENCE [LARGE SCALE GENOMIC DNA]</scope>
    <source>
        <strain evidence="2">ATCC 25205 / DSM 745 / LMG 13164 / NCIMB 1802</strain>
    </source>
</reference>
<sequence length="32" mass="3610">MVTFLPTLPEFGLGIAMEILFSGGKREEKRLE</sequence>
<organism evidence="1 2">
    <name type="scientific">Cyclobacterium marinum (strain ATCC 25205 / DSM 745 / LMG 13164 / NCIMB 1802)</name>
    <name type="common">Flectobacillus marinus</name>
    <dbReference type="NCBI Taxonomy" id="880070"/>
    <lineage>
        <taxon>Bacteria</taxon>
        <taxon>Pseudomonadati</taxon>
        <taxon>Bacteroidota</taxon>
        <taxon>Cytophagia</taxon>
        <taxon>Cytophagales</taxon>
        <taxon>Cyclobacteriaceae</taxon>
        <taxon>Cyclobacterium</taxon>
    </lineage>
</organism>
<gene>
    <name evidence="1" type="ordered locus">Cycma_3323</name>
</gene>
<keyword evidence="2" id="KW-1185">Reference proteome</keyword>
<proteinExistence type="predicted"/>
<protein>
    <submittedName>
        <fullName evidence="1">Uncharacterized protein</fullName>
    </submittedName>
</protein>
<evidence type="ECO:0000313" key="2">
    <source>
        <dbReference type="Proteomes" id="UP000001635"/>
    </source>
</evidence>
<evidence type="ECO:0000313" key="1">
    <source>
        <dbReference type="EMBL" id="AEL27047.1"/>
    </source>
</evidence>
<dbReference type="EMBL" id="CP002955">
    <property type="protein sequence ID" value="AEL27047.1"/>
    <property type="molecule type" value="Genomic_DNA"/>
</dbReference>
<dbReference type="KEGG" id="cmr:Cycma_3323"/>
<accession>G0IV56</accession>
<dbReference type="Proteomes" id="UP000001635">
    <property type="component" value="Chromosome"/>
</dbReference>
<dbReference type="HOGENOM" id="CLU_220438_0_0_10"/>
<dbReference type="AlphaFoldDB" id="G0IV56"/>
<name>G0IV56_CYCMS</name>